<protein>
    <submittedName>
        <fullName evidence="2">Uncharacterized protein</fullName>
    </submittedName>
</protein>
<reference evidence="2" key="2">
    <citation type="journal article" date="2024" name="Plant">
        <title>Genomic evolution and insights into agronomic trait innovations of Sesamum species.</title>
        <authorList>
            <person name="Miao H."/>
            <person name="Wang L."/>
            <person name="Qu L."/>
            <person name="Liu H."/>
            <person name="Sun Y."/>
            <person name="Le M."/>
            <person name="Wang Q."/>
            <person name="Wei S."/>
            <person name="Zheng Y."/>
            <person name="Lin W."/>
            <person name="Duan Y."/>
            <person name="Cao H."/>
            <person name="Xiong S."/>
            <person name="Wang X."/>
            <person name="Wei L."/>
            <person name="Li C."/>
            <person name="Ma Q."/>
            <person name="Ju M."/>
            <person name="Zhao R."/>
            <person name="Li G."/>
            <person name="Mu C."/>
            <person name="Tian Q."/>
            <person name="Mei H."/>
            <person name="Zhang T."/>
            <person name="Gao T."/>
            <person name="Zhang H."/>
        </authorList>
    </citation>
    <scope>NUCLEOTIDE SEQUENCE</scope>
    <source>
        <strain evidence="2">G02</strain>
    </source>
</reference>
<dbReference type="PANTHER" id="PTHR34371:SF6">
    <property type="entry name" value="MEMBRANE-ASSOCIATED KINASE REGULATOR 6"/>
    <property type="match status" value="1"/>
</dbReference>
<dbReference type="AlphaFoldDB" id="A0AAW2NCT1"/>
<comment type="caution">
    <text evidence="2">The sequence shown here is derived from an EMBL/GenBank/DDBJ whole genome shotgun (WGS) entry which is preliminary data.</text>
</comment>
<evidence type="ECO:0000256" key="1">
    <source>
        <dbReference type="SAM" id="MobiDB-lite"/>
    </source>
</evidence>
<gene>
    <name evidence="2" type="ORF">Sradi_4613100</name>
</gene>
<feature type="region of interest" description="Disordered" evidence="1">
    <location>
        <begin position="136"/>
        <end position="155"/>
    </location>
</feature>
<feature type="compositionally biased region" description="Pro residues" evidence="1">
    <location>
        <begin position="30"/>
        <end position="40"/>
    </location>
</feature>
<dbReference type="Pfam" id="PF05097">
    <property type="entry name" value="DUF688"/>
    <property type="match status" value="1"/>
</dbReference>
<dbReference type="PANTHER" id="PTHR34371">
    <property type="entry name" value="OS01G0551000 PROTEIN"/>
    <property type="match status" value="1"/>
</dbReference>
<evidence type="ECO:0000313" key="2">
    <source>
        <dbReference type="EMBL" id="KAL0340963.1"/>
    </source>
</evidence>
<feature type="compositionally biased region" description="Low complexity" evidence="1">
    <location>
        <begin position="66"/>
        <end position="76"/>
    </location>
</feature>
<accession>A0AAW2NCT1</accession>
<dbReference type="InterPro" id="IPR007789">
    <property type="entry name" value="DUF688"/>
</dbReference>
<dbReference type="EMBL" id="JACGWJ010000020">
    <property type="protein sequence ID" value="KAL0340963.1"/>
    <property type="molecule type" value="Genomic_DNA"/>
</dbReference>
<feature type="region of interest" description="Disordered" evidence="1">
    <location>
        <begin position="1"/>
        <end position="42"/>
    </location>
</feature>
<name>A0AAW2NCT1_SESRA</name>
<organism evidence="2">
    <name type="scientific">Sesamum radiatum</name>
    <name type="common">Black benniseed</name>
    <dbReference type="NCBI Taxonomy" id="300843"/>
    <lineage>
        <taxon>Eukaryota</taxon>
        <taxon>Viridiplantae</taxon>
        <taxon>Streptophyta</taxon>
        <taxon>Embryophyta</taxon>
        <taxon>Tracheophyta</taxon>
        <taxon>Spermatophyta</taxon>
        <taxon>Magnoliopsida</taxon>
        <taxon>eudicotyledons</taxon>
        <taxon>Gunneridae</taxon>
        <taxon>Pentapetalae</taxon>
        <taxon>asterids</taxon>
        <taxon>lamiids</taxon>
        <taxon>Lamiales</taxon>
        <taxon>Pedaliaceae</taxon>
        <taxon>Sesamum</taxon>
    </lineage>
</organism>
<proteinExistence type="predicted"/>
<reference evidence="2" key="1">
    <citation type="submission" date="2020-06" db="EMBL/GenBank/DDBJ databases">
        <authorList>
            <person name="Li T."/>
            <person name="Hu X."/>
            <person name="Zhang T."/>
            <person name="Song X."/>
            <person name="Zhang H."/>
            <person name="Dai N."/>
            <person name="Sheng W."/>
            <person name="Hou X."/>
            <person name="Wei L."/>
        </authorList>
    </citation>
    <scope>NUCLEOTIDE SEQUENCE</scope>
    <source>
        <strain evidence="2">G02</strain>
        <tissue evidence="2">Leaf</tissue>
    </source>
</reference>
<sequence length="205" mass="22243">MGFEVDDCYEPNSTPKLTLSKLPFCKPREPPPLMQTPPLRPSVSVPFQWEEVPGKPRAAVGTAVETSPSSTTPPSSKNKTAARCLDLPPRLLHDESKITIMPSPTTVLGGPYVGRSLSLACTFSFRKGLVSGREEGLRPAKRSSKRNFGSGRWGASRTRKSLARANWTFHGHWVIFLRVTGSQGLEGRGASSASTLTCGVTFMQV</sequence>
<feature type="region of interest" description="Disordered" evidence="1">
    <location>
        <begin position="56"/>
        <end position="81"/>
    </location>
</feature>